<dbReference type="RefSeq" id="XP_024700375.1">
    <property type="nucleotide sequence ID" value="XM_024850026.1"/>
</dbReference>
<dbReference type="VEuPathDB" id="FungiDB:P170DRAFT_440209"/>
<proteinExistence type="predicted"/>
<evidence type="ECO:0000313" key="3">
    <source>
        <dbReference type="Proteomes" id="UP000234275"/>
    </source>
</evidence>
<dbReference type="EMBL" id="MSFO01000008">
    <property type="protein sequence ID" value="PLB45073.1"/>
    <property type="molecule type" value="Genomic_DNA"/>
</dbReference>
<reference evidence="2 3" key="1">
    <citation type="submission" date="2016-12" db="EMBL/GenBank/DDBJ databases">
        <title>The genomes of Aspergillus section Nigri reveals drivers in fungal speciation.</title>
        <authorList>
            <consortium name="DOE Joint Genome Institute"/>
            <person name="Vesth T.C."/>
            <person name="Nybo J."/>
            <person name="Theobald S."/>
            <person name="Brandl J."/>
            <person name="Frisvad J.C."/>
            <person name="Nielsen K.F."/>
            <person name="Lyhne E.K."/>
            <person name="Kogle M.E."/>
            <person name="Kuo A."/>
            <person name="Riley R."/>
            <person name="Clum A."/>
            <person name="Nolan M."/>
            <person name="Lipzen A."/>
            <person name="Salamov A."/>
            <person name="Henrissat B."/>
            <person name="Wiebenga A."/>
            <person name="De Vries R.P."/>
            <person name="Grigoriev I.V."/>
            <person name="Mortensen U.H."/>
            <person name="Andersen M.R."/>
            <person name="Baker S.E."/>
        </authorList>
    </citation>
    <scope>NUCLEOTIDE SEQUENCE [LARGE SCALE GENOMIC DNA]</scope>
    <source>
        <strain evidence="2 3">IBT 23096</strain>
    </source>
</reference>
<protein>
    <submittedName>
        <fullName evidence="2">Uncharacterized protein</fullName>
    </submittedName>
</protein>
<evidence type="ECO:0000313" key="2">
    <source>
        <dbReference type="EMBL" id="PLB45073.1"/>
    </source>
</evidence>
<gene>
    <name evidence="2" type="ORF">P170DRAFT_440209</name>
</gene>
<organism evidence="2 3">
    <name type="scientific">Aspergillus steynii IBT 23096</name>
    <dbReference type="NCBI Taxonomy" id="1392250"/>
    <lineage>
        <taxon>Eukaryota</taxon>
        <taxon>Fungi</taxon>
        <taxon>Dikarya</taxon>
        <taxon>Ascomycota</taxon>
        <taxon>Pezizomycotina</taxon>
        <taxon>Eurotiomycetes</taxon>
        <taxon>Eurotiomycetidae</taxon>
        <taxon>Eurotiales</taxon>
        <taxon>Aspergillaceae</taxon>
        <taxon>Aspergillus</taxon>
        <taxon>Aspergillus subgen. Circumdati</taxon>
    </lineage>
</organism>
<dbReference type="Proteomes" id="UP000234275">
    <property type="component" value="Unassembled WGS sequence"/>
</dbReference>
<comment type="caution">
    <text evidence="2">The sequence shown here is derived from an EMBL/GenBank/DDBJ whole genome shotgun (WGS) entry which is preliminary data.</text>
</comment>
<dbReference type="GeneID" id="36557725"/>
<feature type="region of interest" description="Disordered" evidence="1">
    <location>
        <begin position="25"/>
        <end position="51"/>
    </location>
</feature>
<evidence type="ECO:0000256" key="1">
    <source>
        <dbReference type="SAM" id="MobiDB-lite"/>
    </source>
</evidence>
<dbReference type="AlphaFoldDB" id="A0A2I2FWQ9"/>
<name>A0A2I2FWQ9_9EURO</name>
<keyword evidence="3" id="KW-1185">Reference proteome</keyword>
<sequence>MAPTKQELSLLINPLVPESVQHNNRVRASTSCAPVQCSPSALPSFLSPESD</sequence>
<accession>A0A2I2FWQ9</accession>